<organism evidence="1">
    <name type="scientific">marine metagenome</name>
    <dbReference type="NCBI Taxonomy" id="408172"/>
    <lineage>
        <taxon>unclassified sequences</taxon>
        <taxon>metagenomes</taxon>
        <taxon>ecological metagenomes</taxon>
    </lineage>
</organism>
<reference evidence="1" key="1">
    <citation type="submission" date="2018-05" db="EMBL/GenBank/DDBJ databases">
        <authorList>
            <person name="Lanie J.A."/>
            <person name="Ng W.-L."/>
            <person name="Kazmierczak K.M."/>
            <person name="Andrzejewski T.M."/>
            <person name="Davidsen T.M."/>
            <person name="Wayne K.J."/>
            <person name="Tettelin H."/>
            <person name="Glass J.I."/>
            <person name="Rusch D."/>
            <person name="Podicherti R."/>
            <person name="Tsui H.-C.T."/>
            <person name="Winkler M.E."/>
        </authorList>
    </citation>
    <scope>NUCLEOTIDE SEQUENCE</scope>
</reference>
<evidence type="ECO:0000313" key="1">
    <source>
        <dbReference type="EMBL" id="SVA33959.1"/>
    </source>
</evidence>
<dbReference type="Gene3D" id="3.50.30.40">
    <property type="entry name" value="Ribonuclease E inhibitor RraA/RraA-like"/>
    <property type="match status" value="1"/>
</dbReference>
<dbReference type="SUPFAM" id="SSF89562">
    <property type="entry name" value="RraA-like"/>
    <property type="match status" value="1"/>
</dbReference>
<dbReference type="InterPro" id="IPR005493">
    <property type="entry name" value="RraA/RraA-like"/>
</dbReference>
<dbReference type="InterPro" id="IPR036704">
    <property type="entry name" value="RraA/RraA-like_sf"/>
</dbReference>
<accession>A0A381V0N9</accession>
<proteinExistence type="predicted"/>
<dbReference type="Pfam" id="PF03737">
    <property type="entry name" value="RraA-like"/>
    <property type="match status" value="1"/>
</dbReference>
<dbReference type="AlphaFoldDB" id="A0A381V0N9"/>
<name>A0A381V0N9_9ZZZZ</name>
<dbReference type="EMBL" id="UINC01007550">
    <property type="protein sequence ID" value="SVA33959.1"/>
    <property type="molecule type" value="Genomic_DNA"/>
</dbReference>
<protein>
    <submittedName>
        <fullName evidence="1">Uncharacterized protein</fullName>
    </submittedName>
</protein>
<gene>
    <name evidence="1" type="ORF">METZ01_LOCUS86813</name>
</gene>
<sequence>MRTGKDRVQLDAMDVPVLIGGTEVSPGDLLLGDADGVVAVPRSREVEVVALAKEIEEAEDRIRTAVESGVRLDEARKQFKYFELQRRKAK</sequence>